<dbReference type="AlphaFoldDB" id="M6VAQ0"/>
<proteinExistence type="predicted"/>
<comment type="caution">
    <text evidence="1">The sequence shown here is derived from an EMBL/GenBank/DDBJ whole genome shotgun (WGS) entry which is preliminary data.</text>
</comment>
<evidence type="ECO:0000313" key="1">
    <source>
        <dbReference type="EMBL" id="EMO52111.1"/>
    </source>
</evidence>
<accession>M6VAQ0</accession>
<dbReference type="Proteomes" id="UP000012112">
    <property type="component" value="Unassembled WGS sequence"/>
</dbReference>
<organism evidence="1 2">
    <name type="scientific">Leptospira noguchii</name>
    <dbReference type="NCBI Taxonomy" id="28182"/>
    <lineage>
        <taxon>Bacteria</taxon>
        <taxon>Pseudomonadati</taxon>
        <taxon>Spirochaetota</taxon>
        <taxon>Spirochaetia</taxon>
        <taxon>Leptospirales</taxon>
        <taxon>Leptospiraceae</taxon>
        <taxon>Leptospira</taxon>
    </lineage>
</organism>
<reference evidence="1 2" key="1">
    <citation type="submission" date="2013-01" db="EMBL/GenBank/DDBJ databases">
        <authorList>
            <person name="Harkins D.M."/>
            <person name="Durkin A.S."/>
            <person name="Brinkac L.M."/>
            <person name="Haft D.H."/>
            <person name="Selengut J.D."/>
            <person name="Sanka R."/>
            <person name="DePew J."/>
            <person name="Purushe J."/>
            <person name="Matthias M.A."/>
            <person name="Vinetz J.M."/>
            <person name="Sutton G.G."/>
            <person name="Nierman W.C."/>
            <person name="Fouts D.E."/>
        </authorList>
    </citation>
    <scope>NUCLEOTIDE SEQUENCE [LARGE SCALE GENOMIC DNA]</scope>
    <source>
        <strain evidence="1 2">HAI1536</strain>
    </source>
</reference>
<protein>
    <submittedName>
        <fullName evidence="1">Uncharacterized protein</fullName>
    </submittedName>
</protein>
<name>M6VAQ0_9LEPT</name>
<evidence type="ECO:0000313" key="2">
    <source>
        <dbReference type="Proteomes" id="UP000012112"/>
    </source>
</evidence>
<sequence length="39" mass="4579">MWELKQIPITKNECLKICNMTESVGLLEITVFRFYSNEG</sequence>
<gene>
    <name evidence="1" type="ORF">LEP1GSC172_0787</name>
</gene>
<dbReference type="EMBL" id="AKWD02000060">
    <property type="protein sequence ID" value="EMO52111.1"/>
    <property type="molecule type" value="Genomic_DNA"/>
</dbReference>